<feature type="region of interest" description="Disordered" evidence="10">
    <location>
        <begin position="1"/>
        <end position="104"/>
    </location>
</feature>
<evidence type="ECO:0000313" key="12">
    <source>
        <dbReference type="EMBL" id="SOD54479.1"/>
    </source>
</evidence>
<dbReference type="SUPFAM" id="SSF52540">
    <property type="entry name" value="P-loop containing nucleoside triphosphate hydrolases"/>
    <property type="match status" value="1"/>
</dbReference>
<keyword evidence="7 9" id="KW-0675">Receptor</keyword>
<gene>
    <name evidence="9" type="primary">ftsY</name>
    <name evidence="12" type="ORF">SAMN06296416_10483</name>
</gene>
<feature type="binding site" evidence="9">
    <location>
        <begin position="289"/>
        <end position="293"/>
    </location>
    <ligand>
        <name>GTP</name>
        <dbReference type="ChEBI" id="CHEBI:37565"/>
    </ligand>
</feature>
<dbReference type="InterPro" id="IPR004390">
    <property type="entry name" value="SR_rcpt_FtsY"/>
</dbReference>
<name>A0A286D746_9GAMM</name>
<dbReference type="PROSITE" id="PS00300">
    <property type="entry name" value="SRP54"/>
    <property type="match status" value="1"/>
</dbReference>
<dbReference type="Pfam" id="PF00448">
    <property type="entry name" value="SRP54"/>
    <property type="match status" value="1"/>
</dbReference>
<dbReference type="NCBIfam" id="TIGR00064">
    <property type="entry name" value="ftsY"/>
    <property type="match status" value="1"/>
</dbReference>
<evidence type="ECO:0000256" key="6">
    <source>
        <dbReference type="ARBA" id="ARBA00023136"/>
    </source>
</evidence>
<reference evidence="12 13" key="1">
    <citation type="submission" date="2017-09" db="EMBL/GenBank/DDBJ databases">
        <authorList>
            <person name="Ehlers B."/>
            <person name="Leendertz F.H."/>
        </authorList>
    </citation>
    <scope>NUCLEOTIDE SEQUENCE [LARGE SCALE GENOMIC DNA]</scope>
    <source>
        <strain evidence="12 13">CGMCC 1.10978</strain>
    </source>
</reference>
<dbReference type="Gene3D" id="3.40.50.300">
    <property type="entry name" value="P-loop containing nucleotide triphosphate hydrolases"/>
    <property type="match status" value="1"/>
</dbReference>
<comment type="catalytic activity">
    <reaction evidence="8 9">
        <text>GTP + H2O = GDP + phosphate + H(+)</text>
        <dbReference type="Rhea" id="RHEA:19669"/>
        <dbReference type="ChEBI" id="CHEBI:15377"/>
        <dbReference type="ChEBI" id="CHEBI:15378"/>
        <dbReference type="ChEBI" id="CHEBI:37565"/>
        <dbReference type="ChEBI" id="CHEBI:43474"/>
        <dbReference type="ChEBI" id="CHEBI:58189"/>
        <dbReference type="EC" id="3.6.5.4"/>
    </reaction>
</comment>
<keyword evidence="13" id="KW-1185">Reference proteome</keyword>
<evidence type="ECO:0000256" key="8">
    <source>
        <dbReference type="ARBA" id="ARBA00048027"/>
    </source>
</evidence>
<evidence type="ECO:0000313" key="13">
    <source>
        <dbReference type="Proteomes" id="UP000219374"/>
    </source>
</evidence>
<dbReference type="SMART" id="SM00382">
    <property type="entry name" value="AAA"/>
    <property type="match status" value="1"/>
</dbReference>
<keyword evidence="5 9" id="KW-0342">GTP-binding</keyword>
<evidence type="ECO:0000256" key="9">
    <source>
        <dbReference type="HAMAP-Rule" id="MF_00920"/>
    </source>
</evidence>
<dbReference type="InterPro" id="IPR042101">
    <property type="entry name" value="SRP54_N_sf"/>
</dbReference>
<feature type="domain" description="SRP54-type proteins GTP-binding" evidence="11">
    <location>
        <begin position="374"/>
        <end position="387"/>
    </location>
</feature>
<dbReference type="CDD" id="cd17874">
    <property type="entry name" value="FtsY"/>
    <property type="match status" value="1"/>
</dbReference>
<comment type="subcellular location">
    <subcellularLocation>
        <location evidence="9">Cell membrane</location>
        <topology evidence="9">Peripheral membrane protein</topology>
        <orientation evidence="9">Cytoplasmic side</orientation>
    </subcellularLocation>
    <subcellularLocation>
        <location evidence="9">Cytoplasm</location>
    </subcellularLocation>
</comment>
<evidence type="ECO:0000256" key="1">
    <source>
        <dbReference type="ARBA" id="ARBA00022475"/>
    </source>
</evidence>
<keyword evidence="4 9" id="KW-0378">Hydrolase</keyword>
<feature type="compositionally biased region" description="Pro residues" evidence="10">
    <location>
        <begin position="41"/>
        <end position="55"/>
    </location>
</feature>
<dbReference type="FunFam" id="3.40.50.300:FF:000053">
    <property type="entry name" value="Signal recognition particle receptor FtsY"/>
    <property type="match status" value="1"/>
</dbReference>
<dbReference type="EC" id="3.6.5.4" evidence="9"/>
<dbReference type="SMART" id="SM00962">
    <property type="entry name" value="SRP54"/>
    <property type="match status" value="1"/>
</dbReference>
<dbReference type="GO" id="GO:0005886">
    <property type="term" value="C:plasma membrane"/>
    <property type="evidence" value="ECO:0007669"/>
    <property type="project" value="UniProtKB-SubCell"/>
</dbReference>
<feature type="binding site" evidence="9">
    <location>
        <begin position="207"/>
        <end position="214"/>
    </location>
    <ligand>
        <name>GTP</name>
        <dbReference type="ChEBI" id="CHEBI:37565"/>
    </ligand>
</feature>
<keyword evidence="1 9" id="KW-1003">Cell membrane</keyword>
<proteinExistence type="inferred from homology"/>
<comment type="function">
    <text evidence="9">Involved in targeting and insertion of nascent membrane proteins into the cytoplasmic membrane. Acts as a receptor for the complex formed by the signal recognition particle (SRP) and the ribosome-nascent chain (RNC). Interaction with SRP-RNC leads to the transfer of the RNC complex to the Sec translocase for insertion into the membrane, the hydrolysis of GTP by both Ffh and FtsY, and the dissociation of the SRP-FtsY complex into the individual components.</text>
</comment>
<dbReference type="PANTHER" id="PTHR43134">
    <property type="entry name" value="SIGNAL RECOGNITION PARTICLE RECEPTOR SUBUNIT ALPHA"/>
    <property type="match status" value="1"/>
</dbReference>
<dbReference type="SUPFAM" id="SSF47364">
    <property type="entry name" value="Domain of the SRP/SRP receptor G-proteins"/>
    <property type="match status" value="1"/>
</dbReference>
<dbReference type="SMART" id="SM00963">
    <property type="entry name" value="SRP54_N"/>
    <property type="match status" value="1"/>
</dbReference>
<evidence type="ECO:0000256" key="4">
    <source>
        <dbReference type="ARBA" id="ARBA00022801"/>
    </source>
</evidence>
<protein>
    <recommendedName>
        <fullName evidence="9">Signal recognition particle receptor FtsY</fullName>
        <shortName evidence="9">SRP receptor</shortName>
        <ecNumber evidence="9">3.6.5.4</ecNumber>
    </recommendedName>
</protein>
<dbReference type="InterPro" id="IPR013822">
    <property type="entry name" value="Signal_recog_particl_SRP54_hlx"/>
</dbReference>
<dbReference type="OrthoDB" id="9804720at2"/>
<dbReference type="HAMAP" id="MF_00920">
    <property type="entry name" value="FtsY"/>
    <property type="match status" value="1"/>
</dbReference>
<comment type="similarity">
    <text evidence="9">Belongs to the GTP-binding SRP family. FtsY subfamily.</text>
</comment>
<dbReference type="GO" id="GO:0005737">
    <property type="term" value="C:cytoplasm"/>
    <property type="evidence" value="ECO:0007669"/>
    <property type="project" value="UniProtKB-SubCell"/>
</dbReference>
<evidence type="ECO:0000256" key="7">
    <source>
        <dbReference type="ARBA" id="ARBA00023170"/>
    </source>
</evidence>
<organism evidence="12 13">
    <name type="scientific">Pseudoxanthomonas wuyuanensis</name>
    <dbReference type="NCBI Taxonomy" id="1073196"/>
    <lineage>
        <taxon>Bacteria</taxon>
        <taxon>Pseudomonadati</taxon>
        <taxon>Pseudomonadota</taxon>
        <taxon>Gammaproteobacteria</taxon>
        <taxon>Lysobacterales</taxon>
        <taxon>Lysobacteraceae</taxon>
        <taxon>Pseudoxanthomonas</taxon>
    </lineage>
</organism>
<feature type="binding site" evidence="9">
    <location>
        <begin position="353"/>
        <end position="356"/>
    </location>
    <ligand>
        <name>GTP</name>
        <dbReference type="ChEBI" id="CHEBI:37565"/>
    </ligand>
</feature>
<evidence type="ECO:0000256" key="10">
    <source>
        <dbReference type="SAM" id="MobiDB-lite"/>
    </source>
</evidence>
<evidence type="ECO:0000256" key="3">
    <source>
        <dbReference type="ARBA" id="ARBA00022741"/>
    </source>
</evidence>
<sequence length="406" mass="42126">MVSFFRRKKPQDSSNEPAARRYSSEELAAAFPQPVGKPLQPGSPPPSGPVQPSPEAPAATQVEAVAGPAPAEPAPATPVSAPAAAAPPVAPPAPAAAAGTPGKAGWRERLRGSVFARSFGGLFSRNPRLDDDLLDEIETALLTADVGVPATTALIEDLRKRMKAREFADANGLLAALRADLIALLVPVAQPLVIDTGNRPFVLLTVGVNGVGKTTTIGKLARRYKDEGRSLMLAAGDTFRAAAVAQLQAWGERNGVPVVAQGQDADAASVAFDALQAAKARGIELLIADTAGRLHTQTGLMNELGKIRRVLGKLDASAPHEVLMVIDGTTGQNALSQLRQFHAAVGVTGLVVTKLDGTAKGGVVFALAREFGIPIRFAGIGERPEDLRVFDAEAFVDALLPESLGG</sequence>
<dbReference type="Gene3D" id="1.20.120.140">
    <property type="entry name" value="Signal recognition particle SRP54, nucleotide-binding domain"/>
    <property type="match status" value="1"/>
</dbReference>
<evidence type="ECO:0000259" key="11">
    <source>
        <dbReference type="PROSITE" id="PS00300"/>
    </source>
</evidence>
<dbReference type="InterPro" id="IPR003593">
    <property type="entry name" value="AAA+_ATPase"/>
</dbReference>
<dbReference type="InterPro" id="IPR036225">
    <property type="entry name" value="SRP/SRP_N"/>
</dbReference>
<dbReference type="PANTHER" id="PTHR43134:SF1">
    <property type="entry name" value="SIGNAL RECOGNITION PARTICLE RECEPTOR SUBUNIT ALPHA"/>
    <property type="match status" value="1"/>
</dbReference>
<keyword evidence="3 9" id="KW-0547">Nucleotide-binding</keyword>
<keyword evidence="6 9" id="KW-0472">Membrane</keyword>
<dbReference type="GO" id="GO:0005047">
    <property type="term" value="F:signal recognition particle binding"/>
    <property type="evidence" value="ECO:0007669"/>
    <property type="project" value="TreeGrafter"/>
</dbReference>
<comment type="subunit">
    <text evidence="9">Part of the signal recognition particle protein translocation system, which is composed of SRP and FtsY. SRP is a ribonucleoprotein composed of Ffh and a 4.5S RNA molecule.</text>
</comment>
<dbReference type="InterPro" id="IPR000897">
    <property type="entry name" value="SRP54_GTPase_dom"/>
</dbReference>
<dbReference type="AlphaFoldDB" id="A0A286D746"/>
<dbReference type="InterPro" id="IPR027417">
    <property type="entry name" value="P-loop_NTPase"/>
</dbReference>
<dbReference type="Proteomes" id="UP000219374">
    <property type="component" value="Unassembled WGS sequence"/>
</dbReference>
<dbReference type="GO" id="GO:0006614">
    <property type="term" value="P:SRP-dependent cotranslational protein targeting to membrane"/>
    <property type="evidence" value="ECO:0007669"/>
    <property type="project" value="InterPro"/>
</dbReference>
<evidence type="ECO:0000256" key="2">
    <source>
        <dbReference type="ARBA" id="ARBA00022490"/>
    </source>
</evidence>
<dbReference type="GO" id="GO:0005525">
    <property type="term" value="F:GTP binding"/>
    <property type="evidence" value="ECO:0007669"/>
    <property type="project" value="UniProtKB-UniRule"/>
</dbReference>
<dbReference type="Pfam" id="PF02881">
    <property type="entry name" value="SRP54_N"/>
    <property type="match status" value="1"/>
</dbReference>
<dbReference type="EMBL" id="OCND01000004">
    <property type="protein sequence ID" value="SOD54479.1"/>
    <property type="molecule type" value="Genomic_DNA"/>
</dbReference>
<dbReference type="RefSeq" id="WP_097121725.1">
    <property type="nucleotide sequence ID" value="NZ_OCND01000004.1"/>
</dbReference>
<dbReference type="GO" id="GO:0003924">
    <property type="term" value="F:GTPase activity"/>
    <property type="evidence" value="ECO:0007669"/>
    <property type="project" value="UniProtKB-UniRule"/>
</dbReference>
<feature type="compositionally biased region" description="Low complexity" evidence="10">
    <location>
        <begin position="77"/>
        <end position="87"/>
    </location>
</feature>
<evidence type="ECO:0000256" key="5">
    <source>
        <dbReference type="ARBA" id="ARBA00023134"/>
    </source>
</evidence>
<feature type="compositionally biased region" description="Low complexity" evidence="10">
    <location>
        <begin position="95"/>
        <end position="104"/>
    </location>
</feature>
<accession>A0A286D746</accession>
<keyword evidence="2 9" id="KW-0963">Cytoplasm</keyword>